<dbReference type="AlphaFoldDB" id="A0A395W5I6"/>
<evidence type="ECO:0000313" key="3">
    <source>
        <dbReference type="Proteomes" id="UP000265489"/>
    </source>
</evidence>
<sequence length="195" mass="22120">MKNFKKILFILICILIAFIGGMFFMNKQTEPEITSTLIQNRIEQASDLVTTKYHYTKVGKFENSLNLNGWSIPLTNKYFILTFEGEIQLGTDLSKANVEINDSTIHVTVDKPAVISNSIDESSIEVYDETKNIFNPISVSDYKAFALEQKDKALSEAKEKGLMKTAQENTKKSIKEIVSIIPDTDEYTIEVTFKE</sequence>
<accession>A0A395W5I6</accession>
<reference evidence="2 3" key="1">
    <citation type="submission" date="2018-08" db="EMBL/GenBank/DDBJ databases">
        <title>A genome reference for cultivated species of the human gut microbiota.</title>
        <authorList>
            <person name="Zou Y."/>
            <person name="Xue W."/>
            <person name="Luo G."/>
        </authorList>
    </citation>
    <scope>NUCLEOTIDE SEQUENCE [LARGE SCALE GENOMIC DNA]</scope>
    <source>
        <strain evidence="2 3">AF15-20</strain>
    </source>
</reference>
<keyword evidence="1" id="KW-1133">Transmembrane helix</keyword>
<dbReference type="EMBL" id="QRYQ01000017">
    <property type="protein sequence ID" value="RGU90505.1"/>
    <property type="molecule type" value="Genomic_DNA"/>
</dbReference>
<dbReference type="Pfam" id="PF14014">
    <property type="entry name" value="DUF4230"/>
    <property type="match status" value="1"/>
</dbReference>
<dbReference type="GeneID" id="66580084"/>
<dbReference type="InterPro" id="IPR025324">
    <property type="entry name" value="DUF4230"/>
</dbReference>
<evidence type="ECO:0000313" key="2">
    <source>
        <dbReference type="EMBL" id="RGU90505.1"/>
    </source>
</evidence>
<dbReference type="Proteomes" id="UP000265489">
    <property type="component" value="Unassembled WGS sequence"/>
</dbReference>
<proteinExistence type="predicted"/>
<dbReference type="RefSeq" id="WP_003865715.1">
    <property type="nucleotide sequence ID" value="NZ_CABLCL010000100.1"/>
</dbReference>
<protein>
    <submittedName>
        <fullName evidence="2">DUF4230 domain-containing protein</fullName>
    </submittedName>
</protein>
<comment type="caution">
    <text evidence="2">The sequence shown here is derived from an EMBL/GenBank/DDBJ whole genome shotgun (WGS) entry which is preliminary data.</text>
</comment>
<organism evidence="2 3">
    <name type="scientific">Holdemanella biformis</name>
    <dbReference type="NCBI Taxonomy" id="1735"/>
    <lineage>
        <taxon>Bacteria</taxon>
        <taxon>Bacillati</taxon>
        <taxon>Bacillota</taxon>
        <taxon>Erysipelotrichia</taxon>
        <taxon>Erysipelotrichales</taxon>
        <taxon>Erysipelotrichaceae</taxon>
        <taxon>Holdemanella</taxon>
    </lineage>
</organism>
<evidence type="ECO:0000256" key="1">
    <source>
        <dbReference type="SAM" id="Phobius"/>
    </source>
</evidence>
<name>A0A395W5I6_9FIRM</name>
<keyword evidence="1" id="KW-0812">Transmembrane</keyword>
<keyword evidence="1" id="KW-0472">Membrane</keyword>
<gene>
    <name evidence="2" type="ORF">DWW32_08775</name>
</gene>
<feature type="transmembrane region" description="Helical" evidence="1">
    <location>
        <begin position="7"/>
        <end position="25"/>
    </location>
</feature>